<comment type="caution">
    <text evidence="2">The sequence shown here is derived from an EMBL/GenBank/DDBJ whole genome shotgun (WGS) entry which is preliminary data.</text>
</comment>
<dbReference type="RefSeq" id="WP_117393834.1">
    <property type="nucleotide sequence ID" value="NZ_QWDC01000004.1"/>
</dbReference>
<sequence>MNSQVTAFVNSLNIAIKEAVEALHNIILSAHPEIAGHIKWNSPAFYYTGVMASFDPKTYKRDTAVMNLNRNRLMLVLPTGTRLTDNTGLLEGKYTDGRGIINFKDKADIEAKAPVLQSLLRQWVDMVEK</sequence>
<dbReference type="Proteomes" id="UP000264217">
    <property type="component" value="Unassembled WGS sequence"/>
</dbReference>
<dbReference type="SUPFAM" id="SSF159888">
    <property type="entry name" value="YdhG-like"/>
    <property type="match status" value="1"/>
</dbReference>
<evidence type="ECO:0000313" key="3">
    <source>
        <dbReference type="Proteomes" id="UP000264217"/>
    </source>
</evidence>
<dbReference type="Pfam" id="PF08818">
    <property type="entry name" value="DUF1801"/>
    <property type="match status" value="1"/>
</dbReference>
<keyword evidence="3" id="KW-1185">Reference proteome</keyword>
<dbReference type="OrthoDB" id="9811812at2"/>
<dbReference type="AlphaFoldDB" id="A0A372NNB4"/>
<gene>
    <name evidence="2" type="ORF">D0C36_21760</name>
</gene>
<dbReference type="EMBL" id="QWDC01000004">
    <property type="protein sequence ID" value="RFZ90421.1"/>
    <property type="molecule type" value="Genomic_DNA"/>
</dbReference>
<evidence type="ECO:0000313" key="2">
    <source>
        <dbReference type="EMBL" id="RFZ90421.1"/>
    </source>
</evidence>
<reference evidence="2 3" key="1">
    <citation type="submission" date="2018-08" db="EMBL/GenBank/DDBJ databases">
        <title>Mucilaginibacter sp. MYSH2.</title>
        <authorList>
            <person name="Seo T."/>
        </authorList>
    </citation>
    <scope>NUCLEOTIDE SEQUENCE [LARGE SCALE GENOMIC DNA]</scope>
    <source>
        <strain evidence="2 3">MYSH2</strain>
    </source>
</reference>
<name>A0A372NNB4_9SPHI</name>
<protein>
    <submittedName>
        <fullName evidence="2">DUF1801 domain-containing protein</fullName>
    </submittedName>
</protein>
<organism evidence="2 3">
    <name type="scientific">Mucilaginibacter conchicola</name>
    <dbReference type="NCBI Taxonomy" id="2303333"/>
    <lineage>
        <taxon>Bacteria</taxon>
        <taxon>Pseudomonadati</taxon>
        <taxon>Bacteroidota</taxon>
        <taxon>Sphingobacteriia</taxon>
        <taxon>Sphingobacteriales</taxon>
        <taxon>Sphingobacteriaceae</taxon>
        <taxon>Mucilaginibacter</taxon>
    </lineage>
</organism>
<dbReference type="Gene3D" id="3.90.1150.200">
    <property type="match status" value="1"/>
</dbReference>
<dbReference type="InterPro" id="IPR014922">
    <property type="entry name" value="YdhG-like"/>
</dbReference>
<proteinExistence type="predicted"/>
<evidence type="ECO:0000259" key="1">
    <source>
        <dbReference type="Pfam" id="PF08818"/>
    </source>
</evidence>
<feature type="domain" description="YdhG-like" evidence="1">
    <location>
        <begin position="17"/>
        <end position="124"/>
    </location>
</feature>
<accession>A0A372NNB4</accession>